<evidence type="ECO:0008006" key="3">
    <source>
        <dbReference type="Google" id="ProtNLM"/>
    </source>
</evidence>
<dbReference type="SUPFAM" id="SSF52058">
    <property type="entry name" value="L domain-like"/>
    <property type="match status" value="3"/>
</dbReference>
<dbReference type="InterPro" id="IPR053139">
    <property type="entry name" value="Surface_bspA-like"/>
</dbReference>
<reference evidence="1 2" key="1">
    <citation type="submission" date="2024-04" db="EMBL/GenBank/DDBJ databases">
        <title>Tritrichomonas musculus Genome.</title>
        <authorList>
            <person name="Alves-Ferreira E."/>
            <person name="Grigg M."/>
            <person name="Lorenzi H."/>
            <person name="Galac M."/>
        </authorList>
    </citation>
    <scope>NUCLEOTIDE SEQUENCE [LARGE SCALE GENOMIC DNA]</scope>
    <source>
        <strain evidence="1 2">EAF2021</strain>
    </source>
</reference>
<dbReference type="InterPro" id="IPR032675">
    <property type="entry name" value="LRR_dom_sf"/>
</dbReference>
<comment type="caution">
    <text evidence="1">The sequence shown here is derived from an EMBL/GenBank/DDBJ whole genome shotgun (WGS) entry which is preliminary data.</text>
</comment>
<dbReference type="SUPFAM" id="SSF48403">
    <property type="entry name" value="Ankyrin repeat"/>
    <property type="match status" value="2"/>
</dbReference>
<sequence length="1558" mass="180899">MEIEKEVIKRKELENLILNFIENDDNNDNLQSLTKFITDNGINTCKTDLEDLFCIILWITYYHRRKFNFFDKILQIIEFMLPYIKSLYSDNEIFSLFLSNKIIILWLLQNKIISLNNESLHDIERRLYINADNSPNNLYFKKKQLDPYNALFLYFHYKTIENKEKQDEIESKLTKRFKLNVDSILQLCQKGENDSKICGLIRNDSLNDFIDYTAQKKFDFDSKIPFSIFETNNFLNKKMVSLIEYAAFFGSTQIFKYLLKNRAKIYPNLLEFAIHSGNPEMIHLVEDNSDKFEKDVFLMSRSGGPKEALIVSIRCFHNDIANYLLQNNFNDNSVADVDEVILKTSFECYNYEFLPENYNDLYKYKILEKKDDFNADALKFMYSLPKLIIPSSIKFLYNSSFEMFKNLKEVVIPSSVTSIGPNSFSNCWSLMNVSFLDPPSLRTIGILAFSNCVSLTEIQLSSSLESIEDGAFKDCSSLKQISIPSSVKSIKEKCFFNCLSLCKIVFSDSSSLESIESCAFGKCKSLKEITLPQTLTKIEQFTFNNCLSLVHVAIPSSITSIDNFAFSDCLSLTQITIPSSVTSIGKGAFQNCSSLVEVKILSSIQSIEDYSFECCSSLKRFEIPSSVKSIGNFAFRKCASLTEITIPSSIISIGKGTFGYCSSLEQVEIPSSVIVIEDYTFEFCTKLTKISIPSSVTNIGDYSFRKCTSLSQIRIPSLVTSIGNDAFSECSSLIHIELPSLISKINDFTFYKCTSLKQITTNSSRIEIGSFAFYGCYSLKQMNFPSSILKVGDFAFAGCRSKPVKNKSKIQGKKDDVQKYIENRKIIYINIINYLESPDDNDEQLMELFKVFDKQKLDYNKLDLVEILNLLSKISENHAKTNNLIEKVEKILINYKDKIKLNLSNNKICHIFRYNRRILLFLLKNEIINMNQSVINFITERKENDFINKDVYQQTINEYLKPEIMKFKGQDIPELPNDFEEKRKIGENDSEICQIIRNDSINEFIVYYEKIKEEQRFNLDKNIENVPYSIYETNPILFKCSFVQYAAFYGSVKIFNFMFKEDLNKKISHIKSTTDFEDMKNLWKYAIHGNQLNIIHFLEENGIIPKRVIISQDLLPPQFSRKPKFEGYDFESSSDKFSIIDCFILAVECHHYEIARYIRSKYCLPKKIKIDLKYCNFAFIDDHFEKTKFNAISPIYDTCSNDFPRFAQVFIERVSVDFDLNNVMKRITKSAVKSNNEVVFYLAEKYPNLKFQTTSLFDAISNENIDFLKIILSKDNYINFNKCKKWTFNLGNEELRYLSPLFLAILKQNTEIISLLLNHPSINVNFSFRPNIVRSTQRTALHLAILLENVPIVKLLLNHPGIDLNIRANFDESTYRFDQWSKTSHFDIYFTPLQEAIELENVEIMKLLLKNPNISVNEIEAYDLYDNALKNSFDRVKQTALCRAIQKKNYELVKLLLDHPEIDVNMPAIFHSNATRNVDFEYDDEDYEIGDFGDFDEYEIDEYDVIIKKSPLQFAYESRSQEIIQLLLNRDDIKNGLEKDGKNDWSIKVFTENINEKH</sequence>
<gene>
    <name evidence="1" type="ORF">M9Y10_023643</name>
</gene>
<organism evidence="1 2">
    <name type="scientific">Tritrichomonas musculus</name>
    <dbReference type="NCBI Taxonomy" id="1915356"/>
    <lineage>
        <taxon>Eukaryota</taxon>
        <taxon>Metamonada</taxon>
        <taxon>Parabasalia</taxon>
        <taxon>Tritrichomonadida</taxon>
        <taxon>Tritrichomonadidae</taxon>
        <taxon>Tritrichomonas</taxon>
    </lineage>
</organism>
<dbReference type="InterPro" id="IPR036770">
    <property type="entry name" value="Ankyrin_rpt-contain_sf"/>
</dbReference>
<keyword evidence="2" id="KW-1185">Reference proteome</keyword>
<dbReference type="EMBL" id="JAPFFF010000003">
    <property type="protein sequence ID" value="KAK8895201.1"/>
    <property type="molecule type" value="Genomic_DNA"/>
</dbReference>
<dbReference type="Proteomes" id="UP001470230">
    <property type="component" value="Unassembled WGS sequence"/>
</dbReference>
<dbReference type="Pfam" id="PF12796">
    <property type="entry name" value="Ank_2"/>
    <property type="match status" value="2"/>
</dbReference>
<proteinExistence type="predicted"/>
<accession>A0ABR2KWS3</accession>
<name>A0ABR2KWS3_9EUKA</name>
<dbReference type="SMART" id="SM00248">
    <property type="entry name" value="ANK"/>
    <property type="match status" value="11"/>
</dbReference>
<protein>
    <recommendedName>
        <fullName evidence="3">DUF3447 domain-containing protein</fullName>
    </recommendedName>
</protein>
<dbReference type="Gene3D" id="1.25.40.20">
    <property type="entry name" value="Ankyrin repeat-containing domain"/>
    <property type="match status" value="3"/>
</dbReference>
<dbReference type="InterPro" id="IPR026906">
    <property type="entry name" value="LRR_5"/>
</dbReference>
<evidence type="ECO:0000313" key="1">
    <source>
        <dbReference type="EMBL" id="KAK8895201.1"/>
    </source>
</evidence>
<dbReference type="Gene3D" id="3.40.50.12480">
    <property type="match status" value="2"/>
</dbReference>
<dbReference type="Pfam" id="PF13306">
    <property type="entry name" value="LRR_5"/>
    <property type="match status" value="2"/>
</dbReference>
<dbReference type="PANTHER" id="PTHR45661:SF3">
    <property type="entry name" value="IG-LIKE DOMAIN-CONTAINING PROTEIN"/>
    <property type="match status" value="1"/>
</dbReference>
<dbReference type="Gene3D" id="3.80.10.10">
    <property type="entry name" value="Ribonuclease Inhibitor"/>
    <property type="match status" value="2"/>
</dbReference>
<evidence type="ECO:0000313" key="2">
    <source>
        <dbReference type="Proteomes" id="UP001470230"/>
    </source>
</evidence>
<dbReference type="InterPro" id="IPR002110">
    <property type="entry name" value="Ankyrin_rpt"/>
</dbReference>
<dbReference type="PANTHER" id="PTHR45661">
    <property type="entry name" value="SURFACE ANTIGEN"/>
    <property type="match status" value="1"/>
</dbReference>